<reference evidence="3" key="2">
    <citation type="submission" date="2020-02" db="EMBL/GenBank/DDBJ databases">
        <authorList>
            <person name="Matsumoto Y."/>
            <person name="Motooka D."/>
            <person name="Nakamura S."/>
        </authorList>
    </citation>
    <scope>NUCLEOTIDE SEQUENCE</scope>
    <source>
        <strain evidence="3">JCM 13671</strain>
    </source>
</reference>
<feature type="region of interest" description="Disordered" evidence="1">
    <location>
        <begin position="123"/>
        <end position="152"/>
    </location>
</feature>
<accession>A0A7I7Y4H3</accession>
<organism evidence="3 4">
    <name type="scientific">Mycolicibacterium confluentis</name>
    <dbReference type="NCBI Taxonomy" id="28047"/>
    <lineage>
        <taxon>Bacteria</taxon>
        <taxon>Bacillati</taxon>
        <taxon>Actinomycetota</taxon>
        <taxon>Actinomycetes</taxon>
        <taxon>Mycobacteriales</taxon>
        <taxon>Mycobacteriaceae</taxon>
        <taxon>Mycolicibacterium</taxon>
    </lineage>
</organism>
<dbReference type="Proteomes" id="UP000466931">
    <property type="component" value="Chromosome"/>
</dbReference>
<proteinExistence type="predicted"/>
<sequence>MYPGGDPFQRQSPDPFGAPSGPVHSTQYGGGFGYPTPPGPQAPAPQRPPLNTFAVLSPVLAVVLPPAGVVLGHLALPQIKRTGERGRPAAIAGLIIGYLMCVALIAALIWWLTTDDESGSSAAATTPAMIRAGTTPPRPTTITQTADPTAPPRVKVDHATVPIGTCVEVQRRSTESDDALDLFEVDCQRRDGVYTVTQRVADSGQCGTVYAAASPNRAVAVCLDPYQ</sequence>
<feature type="compositionally biased region" description="Pro residues" evidence="1">
    <location>
        <begin position="35"/>
        <end position="47"/>
    </location>
</feature>
<evidence type="ECO:0000256" key="1">
    <source>
        <dbReference type="SAM" id="MobiDB-lite"/>
    </source>
</evidence>
<dbReference type="RefSeq" id="WP_085151385.1">
    <property type="nucleotide sequence ID" value="NZ_AP022612.1"/>
</dbReference>
<reference evidence="3" key="1">
    <citation type="journal article" date="2019" name="Emerg. Microbes Infect.">
        <title>Comprehensive subspecies identification of 175 nontuberculous mycobacteria species based on 7547 genomic profiles.</title>
        <authorList>
            <person name="Matsumoto Y."/>
            <person name="Kinjo T."/>
            <person name="Motooka D."/>
            <person name="Nabeya D."/>
            <person name="Jung N."/>
            <person name="Uechi K."/>
            <person name="Horii T."/>
            <person name="Iida T."/>
            <person name="Fujita J."/>
            <person name="Nakamura S."/>
        </authorList>
    </citation>
    <scope>NUCLEOTIDE SEQUENCE [LARGE SCALE GENOMIC DNA]</scope>
    <source>
        <strain evidence="3">JCM 13671</strain>
    </source>
</reference>
<keyword evidence="4" id="KW-1185">Reference proteome</keyword>
<feature type="transmembrane region" description="Helical" evidence="2">
    <location>
        <begin position="88"/>
        <end position="112"/>
    </location>
</feature>
<dbReference type="EMBL" id="AP022612">
    <property type="protein sequence ID" value="BBZ36013.1"/>
    <property type="molecule type" value="Genomic_DNA"/>
</dbReference>
<feature type="region of interest" description="Disordered" evidence="1">
    <location>
        <begin position="1"/>
        <end position="47"/>
    </location>
</feature>
<protein>
    <submittedName>
        <fullName evidence="3">Uncharacterized protein</fullName>
    </submittedName>
</protein>
<gene>
    <name evidence="3" type="ORF">MCNF_46180</name>
</gene>
<keyword evidence="2" id="KW-0812">Transmembrane</keyword>
<evidence type="ECO:0000313" key="4">
    <source>
        <dbReference type="Proteomes" id="UP000466931"/>
    </source>
</evidence>
<dbReference type="Pfam" id="PF13828">
    <property type="entry name" value="DUF4190"/>
    <property type="match status" value="1"/>
</dbReference>
<keyword evidence="2" id="KW-1133">Transmembrane helix</keyword>
<name>A0A7I7Y4H3_9MYCO</name>
<feature type="transmembrane region" description="Helical" evidence="2">
    <location>
        <begin position="53"/>
        <end position="76"/>
    </location>
</feature>
<dbReference type="AlphaFoldDB" id="A0A7I7Y4H3"/>
<keyword evidence="2" id="KW-0472">Membrane</keyword>
<evidence type="ECO:0000313" key="3">
    <source>
        <dbReference type="EMBL" id="BBZ36013.1"/>
    </source>
</evidence>
<evidence type="ECO:0000256" key="2">
    <source>
        <dbReference type="SAM" id="Phobius"/>
    </source>
</evidence>
<dbReference type="InterPro" id="IPR025241">
    <property type="entry name" value="DUF4190"/>
</dbReference>